<comment type="caution">
    <text evidence="1">The sequence shown here is derived from an EMBL/GenBank/DDBJ whole genome shotgun (WGS) entry which is preliminary data.</text>
</comment>
<protein>
    <submittedName>
        <fullName evidence="1">11333_t:CDS:1</fullName>
    </submittedName>
</protein>
<accession>A0A9N9BWT9</accession>
<organism evidence="1 2">
    <name type="scientific">Diversispora eburnea</name>
    <dbReference type="NCBI Taxonomy" id="1213867"/>
    <lineage>
        <taxon>Eukaryota</taxon>
        <taxon>Fungi</taxon>
        <taxon>Fungi incertae sedis</taxon>
        <taxon>Mucoromycota</taxon>
        <taxon>Glomeromycotina</taxon>
        <taxon>Glomeromycetes</taxon>
        <taxon>Diversisporales</taxon>
        <taxon>Diversisporaceae</taxon>
        <taxon>Diversispora</taxon>
    </lineage>
</organism>
<gene>
    <name evidence="1" type="ORF">DEBURN_LOCUS8441</name>
</gene>
<evidence type="ECO:0000313" key="1">
    <source>
        <dbReference type="EMBL" id="CAG8578271.1"/>
    </source>
</evidence>
<sequence length="74" mass="8359">MASFLSSLEQSLLKQKKKHLCKGEEEKVINNQSWIDNNNNLSSEVKILISGWKRDGIWPSSGNNNNNSNNNTNV</sequence>
<keyword evidence="2" id="KW-1185">Reference proteome</keyword>
<dbReference type="EMBL" id="CAJVPK010001242">
    <property type="protein sequence ID" value="CAG8578271.1"/>
    <property type="molecule type" value="Genomic_DNA"/>
</dbReference>
<reference evidence="1" key="1">
    <citation type="submission" date="2021-06" db="EMBL/GenBank/DDBJ databases">
        <authorList>
            <person name="Kallberg Y."/>
            <person name="Tangrot J."/>
            <person name="Rosling A."/>
        </authorList>
    </citation>
    <scope>NUCLEOTIDE SEQUENCE</scope>
    <source>
        <strain evidence="1">AZ414A</strain>
    </source>
</reference>
<name>A0A9N9BWT9_9GLOM</name>
<dbReference type="Proteomes" id="UP000789706">
    <property type="component" value="Unassembled WGS sequence"/>
</dbReference>
<dbReference type="AlphaFoldDB" id="A0A9N9BWT9"/>
<evidence type="ECO:0000313" key="2">
    <source>
        <dbReference type="Proteomes" id="UP000789706"/>
    </source>
</evidence>
<proteinExistence type="predicted"/>